<dbReference type="GO" id="GO:0005634">
    <property type="term" value="C:nucleus"/>
    <property type="evidence" value="ECO:0007669"/>
    <property type="project" value="TreeGrafter"/>
</dbReference>
<dbReference type="GO" id="GO:0090486">
    <property type="term" value="F:small RNA 2'-O-methyltransferase activity"/>
    <property type="evidence" value="ECO:0007669"/>
    <property type="project" value="UniProtKB-EC"/>
</dbReference>
<gene>
    <name evidence="14" type="ORF">SCHPADRAFT_900941</name>
</gene>
<dbReference type="InParanoid" id="A0A0H2RZH6"/>
<keyword evidence="9" id="KW-0694">RNA-binding</keyword>
<dbReference type="GO" id="GO:0001510">
    <property type="term" value="P:RNA methylation"/>
    <property type="evidence" value="ECO:0007669"/>
    <property type="project" value="InterPro"/>
</dbReference>
<dbReference type="GO" id="GO:0046872">
    <property type="term" value="F:metal ion binding"/>
    <property type="evidence" value="ECO:0007669"/>
    <property type="project" value="UniProtKB-KW"/>
</dbReference>
<proteinExistence type="inferred from homology"/>
<dbReference type="OrthoDB" id="2154311at2759"/>
<accession>A0A0H2RZH6</accession>
<evidence type="ECO:0000313" key="14">
    <source>
        <dbReference type="EMBL" id="KLO17154.1"/>
    </source>
</evidence>
<comment type="catalytic activity">
    <reaction evidence="12">
        <text>small RNA 3'-end nucleotide + S-adenosyl-L-methionine = small RNA 3'-end 2'-O-methylnucleotide + S-adenosyl-L-homocysteine + H(+)</text>
        <dbReference type="Rhea" id="RHEA:37887"/>
        <dbReference type="Rhea" id="RHEA-COMP:10415"/>
        <dbReference type="Rhea" id="RHEA-COMP:10416"/>
        <dbReference type="ChEBI" id="CHEBI:15378"/>
        <dbReference type="ChEBI" id="CHEBI:57856"/>
        <dbReference type="ChEBI" id="CHEBI:59789"/>
        <dbReference type="ChEBI" id="CHEBI:74896"/>
        <dbReference type="ChEBI" id="CHEBI:74898"/>
        <dbReference type="EC" id="2.1.1.386"/>
    </reaction>
</comment>
<dbReference type="PANTHER" id="PTHR21404:SF3">
    <property type="entry name" value="SMALL RNA 2'-O-METHYLTRANSFERASE"/>
    <property type="match status" value="1"/>
</dbReference>
<dbReference type="GO" id="GO:0030422">
    <property type="term" value="P:siRNA processing"/>
    <property type="evidence" value="ECO:0007669"/>
    <property type="project" value="TreeGrafter"/>
</dbReference>
<keyword evidence="15" id="KW-1185">Reference proteome</keyword>
<keyword evidence="6" id="KW-0949">S-adenosyl-L-methionine</keyword>
<organism evidence="14 15">
    <name type="scientific">Schizopora paradoxa</name>
    <dbReference type="NCBI Taxonomy" id="27342"/>
    <lineage>
        <taxon>Eukaryota</taxon>
        <taxon>Fungi</taxon>
        <taxon>Dikarya</taxon>
        <taxon>Basidiomycota</taxon>
        <taxon>Agaricomycotina</taxon>
        <taxon>Agaricomycetes</taxon>
        <taxon>Hymenochaetales</taxon>
        <taxon>Schizoporaceae</taxon>
        <taxon>Schizopora</taxon>
    </lineage>
</organism>
<evidence type="ECO:0000256" key="10">
    <source>
        <dbReference type="ARBA" id="ARBA00023158"/>
    </source>
</evidence>
<name>A0A0H2RZH6_9AGAM</name>
<dbReference type="AlphaFoldDB" id="A0A0H2RZH6"/>
<keyword evidence="5" id="KW-0808">Transferase</keyword>
<comment type="cofactor">
    <cofactor evidence="1">
        <name>Mg(2+)</name>
        <dbReference type="ChEBI" id="CHEBI:18420"/>
    </cofactor>
</comment>
<evidence type="ECO:0000313" key="15">
    <source>
        <dbReference type="Proteomes" id="UP000053477"/>
    </source>
</evidence>
<dbReference type="GO" id="GO:0005737">
    <property type="term" value="C:cytoplasm"/>
    <property type="evidence" value="ECO:0007669"/>
    <property type="project" value="TreeGrafter"/>
</dbReference>
<dbReference type="Gene3D" id="3.40.50.150">
    <property type="entry name" value="Vaccinia Virus protein VP39"/>
    <property type="match status" value="1"/>
</dbReference>
<evidence type="ECO:0000256" key="1">
    <source>
        <dbReference type="ARBA" id="ARBA00001946"/>
    </source>
</evidence>
<dbReference type="Pfam" id="PF13489">
    <property type="entry name" value="Methyltransf_23"/>
    <property type="match status" value="1"/>
</dbReference>
<dbReference type="PANTHER" id="PTHR21404">
    <property type="entry name" value="HEN1"/>
    <property type="match status" value="1"/>
</dbReference>
<dbReference type="Proteomes" id="UP000053477">
    <property type="component" value="Unassembled WGS sequence"/>
</dbReference>
<evidence type="ECO:0000256" key="3">
    <source>
        <dbReference type="ARBA" id="ARBA00021330"/>
    </source>
</evidence>
<reference evidence="14 15" key="1">
    <citation type="submission" date="2015-04" db="EMBL/GenBank/DDBJ databases">
        <title>Complete genome sequence of Schizopora paradoxa KUC8140, a cosmopolitan wood degrader in East Asia.</title>
        <authorList>
            <consortium name="DOE Joint Genome Institute"/>
            <person name="Min B."/>
            <person name="Park H."/>
            <person name="Jang Y."/>
            <person name="Kim J.-J."/>
            <person name="Kim K.H."/>
            <person name="Pangilinan J."/>
            <person name="Lipzen A."/>
            <person name="Riley R."/>
            <person name="Grigoriev I.V."/>
            <person name="Spatafora J.W."/>
            <person name="Choi I.-G."/>
        </authorList>
    </citation>
    <scope>NUCLEOTIDE SEQUENCE [LARGE SCALE GENOMIC DNA]</scope>
    <source>
        <strain evidence="14 15">KUC8140</strain>
    </source>
</reference>
<evidence type="ECO:0000256" key="2">
    <source>
        <dbReference type="ARBA" id="ARBA00009026"/>
    </source>
</evidence>
<dbReference type="EC" id="2.1.1.386" evidence="11"/>
<keyword evidence="8" id="KW-0460">Magnesium</keyword>
<evidence type="ECO:0000256" key="4">
    <source>
        <dbReference type="ARBA" id="ARBA00022603"/>
    </source>
</evidence>
<dbReference type="FunCoup" id="A0A0H2RZH6">
    <property type="interactions" value="157"/>
</dbReference>
<evidence type="ECO:0000256" key="5">
    <source>
        <dbReference type="ARBA" id="ARBA00022679"/>
    </source>
</evidence>
<evidence type="ECO:0000256" key="13">
    <source>
        <dbReference type="SAM" id="MobiDB-lite"/>
    </source>
</evidence>
<evidence type="ECO:0000256" key="9">
    <source>
        <dbReference type="ARBA" id="ARBA00022884"/>
    </source>
</evidence>
<keyword evidence="7" id="KW-0479">Metal-binding</keyword>
<dbReference type="InterPro" id="IPR026610">
    <property type="entry name" value="Hen1"/>
</dbReference>
<evidence type="ECO:0000256" key="6">
    <source>
        <dbReference type="ARBA" id="ARBA00022691"/>
    </source>
</evidence>
<evidence type="ECO:0000256" key="12">
    <source>
        <dbReference type="ARBA" id="ARBA00048418"/>
    </source>
</evidence>
<evidence type="ECO:0000256" key="11">
    <source>
        <dbReference type="ARBA" id="ARBA00035025"/>
    </source>
</evidence>
<evidence type="ECO:0000256" key="8">
    <source>
        <dbReference type="ARBA" id="ARBA00022842"/>
    </source>
</evidence>
<evidence type="ECO:0000256" key="7">
    <source>
        <dbReference type="ARBA" id="ARBA00022723"/>
    </source>
</evidence>
<keyword evidence="4" id="KW-0489">Methyltransferase</keyword>
<dbReference type="InterPro" id="IPR029063">
    <property type="entry name" value="SAM-dependent_MTases_sf"/>
</dbReference>
<dbReference type="EMBL" id="KQ085908">
    <property type="protein sequence ID" value="KLO17154.1"/>
    <property type="molecule type" value="Genomic_DNA"/>
</dbReference>
<protein>
    <recommendedName>
        <fullName evidence="3">Small RNA 2'-O-methyltransferase</fullName>
        <ecNumber evidence="11">2.1.1.386</ecNumber>
    </recommendedName>
</protein>
<feature type="region of interest" description="Disordered" evidence="13">
    <location>
        <begin position="301"/>
        <end position="330"/>
    </location>
</feature>
<dbReference type="SUPFAM" id="SSF53335">
    <property type="entry name" value="S-adenosyl-L-methionine-dependent methyltransferases"/>
    <property type="match status" value="1"/>
</dbReference>
<keyword evidence="10" id="KW-0943">RNA-mediated gene silencing</keyword>
<sequence>MVNQEGDSYVGELYGNIVIQQDSAVGSAVDNLRVSFFPPLQEQRRGWILSVLRKERVRSVVDIGCGEGSLLQCLCNPSRFLRSSNQYRGIESSEDRILQEIQNEEDSELQTTSIMGLDVELESAKRSASSTKPSTERDPLSFPRWISLDVKIFHGSLADYNPEFEYADCIVSTEVIEHLPPSILPVFAPMLLGVYRPRLLLLTTPSYTFNARFSAPGLHDPAGYPDPTHRTSRVFRHADHKFEWTPDEFRRWCEDAASEWGYTVEVGGVGRANEEDPWGRDEDLGWATQVATFRRLGCVAREKGEEREEGEPHASDRPGRGENRESSELEDARHELIAEHHYDAHPFAGKPLPREEIQLRVLSALNEYYTEDGWTIWSLWVEESISTACGGYLQELLGAVLTCTEIKLVREESEAVTRWRVVFSGSRHEEALAKTRREYQGWNASLEEDIDAKSQGNDQVLWEPGSDVWQQRSWTSPEEVERMNTPPFVIGEEVDWGQTSESSWGS</sequence>
<comment type="similarity">
    <text evidence="2">Belongs to the methyltransferase superfamily. HEN1 family.</text>
</comment>
<dbReference type="STRING" id="27342.A0A0H2RZH6"/>
<dbReference type="GO" id="GO:0003723">
    <property type="term" value="F:RNA binding"/>
    <property type="evidence" value="ECO:0007669"/>
    <property type="project" value="UniProtKB-KW"/>
</dbReference>